<evidence type="ECO:0008006" key="4">
    <source>
        <dbReference type="Google" id="ProtNLM"/>
    </source>
</evidence>
<accession>A0A7W2IN77</accession>
<dbReference type="EMBL" id="JACEZU010000019">
    <property type="protein sequence ID" value="MBA5690540.1"/>
    <property type="molecule type" value="Genomic_DNA"/>
</dbReference>
<sequence>MYINPDHEIDTSALTRDTRTATARLSAQLYRPVPCAALLLLLLAGQLFLAALWPIWTMATLWLVTNFNERPYLMPFRRPKDVGGTDPSDYQERIESSSWLFGLFPTTRTVRTLMLAGGIFFAGYLCARDIRERGRELWFNSSDCRTHLFLAGTTGGGKTETLLGIAYNTLCWGSGTVFGDGKGSATVPFSLWSLCRRLGREDDFLVVNFLTGGVDPFQKMVEREKSGSDGLVHLAQSNTMNPFGDGAADFLLQLVASIIPKASGESVKWQQKAITLMDALFRALCYKRARGEIDISVPVIRHYLALNNLVQLYLEGRAGQLPELAYLPIKAYFETGLPGFRPELAEEPDQWDKEVFNQHGYLTGEFSRILSLLIDTYGYIFLDRYPEVDVPDVLQNGRILAVMIPPLEKSPAEAAALGKLYASQVRLSMARDLGHRLEGRKADVLDTNPTNAPHPYIIINDELANYFAEGMATMFAQARELNYMMVASVQDVQGLKRSDAGAESASVIANTKIKWTLALEDPADTFDLFRKAAGESCVSAVNGHQAVAGNFSMSFTVKDDISVEKHDRIGLDDLKKLSAGEGYLIFKDKVVPCVSFHIPDIDKKSERLPMHINRFIQLSAPRIERMPSSAKRLHGTERALADNILSQLTLCDAPLYPKLDDPILASIKAAASHMNEIERFQVTPVERGIVLFQAARRVLNEVHQSGRAPYWHHECGPEPEPEDEVY</sequence>
<gene>
    <name evidence="2" type="ORF">H3H39_26230</name>
</gene>
<dbReference type="SUPFAM" id="SSF52540">
    <property type="entry name" value="P-loop containing nucleoside triphosphate hydrolases"/>
    <property type="match status" value="1"/>
</dbReference>
<organism evidence="2 3">
    <name type="scientific">Rugamonas apoptosis</name>
    <dbReference type="NCBI Taxonomy" id="2758570"/>
    <lineage>
        <taxon>Bacteria</taxon>
        <taxon>Pseudomonadati</taxon>
        <taxon>Pseudomonadota</taxon>
        <taxon>Betaproteobacteria</taxon>
        <taxon>Burkholderiales</taxon>
        <taxon>Oxalobacteraceae</taxon>
        <taxon>Telluria group</taxon>
        <taxon>Rugamonas</taxon>
    </lineage>
</organism>
<dbReference type="AlphaFoldDB" id="A0A7W2IN77"/>
<reference evidence="2 3" key="1">
    <citation type="submission" date="2020-07" db="EMBL/GenBank/DDBJ databases">
        <title>Novel species isolated from subtropical streams in China.</title>
        <authorList>
            <person name="Lu H."/>
        </authorList>
    </citation>
    <scope>NUCLEOTIDE SEQUENCE [LARGE SCALE GENOMIC DNA]</scope>
    <source>
        <strain evidence="2 3">LX47W</strain>
    </source>
</reference>
<dbReference type="InterPro" id="IPR051162">
    <property type="entry name" value="T4SS_component"/>
</dbReference>
<dbReference type="PANTHER" id="PTHR30121">
    <property type="entry name" value="UNCHARACTERIZED PROTEIN YJGR-RELATED"/>
    <property type="match status" value="1"/>
</dbReference>
<proteinExistence type="predicted"/>
<dbReference type="RefSeq" id="WP_182157352.1">
    <property type="nucleotide sequence ID" value="NZ_JACEZU010000019.1"/>
</dbReference>
<evidence type="ECO:0000256" key="1">
    <source>
        <dbReference type="SAM" id="Phobius"/>
    </source>
</evidence>
<dbReference type="Gene3D" id="3.40.50.300">
    <property type="entry name" value="P-loop containing nucleotide triphosphate hydrolases"/>
    <property type="match status" value="1"/>
</dbReference>
<dbReference type="Proteomes" id="UP000573499">
    <property type="component" value="Unassembled WGS sequence"/>
</dbReference>
<dbReference type="InterPro" id="IPR027417">
    <property type="entry name" value="P-loop_NTPase"/>
</dbReference>
<keyword evidence="1" id="KW-1133">Transmembrane helix</keyword>
<evidence type="ECO:0000313" key="2">
    <source>
        <dbReference type="EMBL" id="MBA5690540.1"/>
    </source>
</evidence>
<keyword evidence="1" id="KW-0812">Transmembrane</keyword>
<name>A0A7W2IN77_9BURK</name>
<dbReference type="PANTHER" id="PTHR30121:SF6">
    <property type="entry name" value="SLR6007 PROTEIN"/>
    <property type="match status" value="1"/>
</dbReference>
<comment type="caution">
    <text evidence="2">The sequence shown here is derived from an EMBL/GenBank/DDBJ whole genome shotgun (WGS) entry which is preliminary data.</text>
</comment>
<evidence type="ECO:0000313" key="3">
    <source>
        <dbReference type="Proteomes" id="UP000573499"/>
    </source>
</evidence>
<keyword evidence="3" id="KW-1185">Reference proteome</keyword>
<keyword evidence="1" id="KW-0472">Membrane</keyword>
<feature type="transmembrane region" description="Helical" evidence="1">
    <location>
        <begin position="33"/>
        <end position="56"/>
    </location>
</feature>
<protein>
    <recommendedName>
        <fullName evidence="4">Intracellular multiplication protein IcmO</fullName>
    </recommendedName>
</protein>